<dbReference type="STRING" id="576137.A0A1L7X317"/>
<keyword evidence="6" id="KW-1185">Reference proteome</keyword>
<name>A0A1L7X317_9HELO</name>
<dbReference type="GO" id="GO:0003677">
    <property type="term" value="F:DNA binding"/>
    <property type="evidence" value="ECO:0007669"/>
    <property type="project" value="InterPro"/>
</dbReference>
<dbReference type="GO" id="GO:0006351">
    <property type="term" value="P:DNA-templated transcription"/>
    <property type="evidence" value="ECO:0007669"/>
    <property type="project" value="InterPro"/>
</dbReference>
<sequence>MELSEEGRDSVTPDRRPAVKQALVACDACHARKVKCDRRAPCGNCQDSGTECHRAREKPGRKQKEASRKEQVADVPQLHKRITSLEGSVNELLTFMKGWSSTGNARSISSRKRTGTEAFGRSESTSSPRPIRLTVPTVSAHKAQMLIQHELNRVPIVLKDKHSALCSALSFLKDSLNTEMTEDYTSGDVPSREYLESSAMPDAPLIQWMLQCTVLCGFHVAYADRFVAEDTGRGVYSKKEFMPFISRRTVAHMATDILAAPREQCDPASVVCVAAYAAYFLQEIVLSNTSKITGLETLLREQAEELFATARKWTSYLARKASPSLNNLQALSFGVMLAQEAGDFSTAWSLAKATSNICLALQLNKPGNVFTNPGTELEAYFCFAMCYMNDKGLAMNLGQPSLLPDSEMEVDILVHPRSHIPVVDNFYLYLNLANIQSFIMKDLKRSTDPEEQRQAIDNLLSKMSDIWRLKVQSEIPQSKNNSYASEMETTMIELAFFSIQTVIYQSSTETLRNLDYAQANLEAARAALFRVQKARIITRFAQYDSKYMKASFAHWTILYYPFTPFFVLFCNVVRTNHLPDFTAMQDFVAYLSEIEDISDSVAKLYKLCALFLSLITAVINSHDNIAYSTKVFNTSNNQTGDDLSQGGTPDSFAMSDTHGQTIRSAQLFGNSPNDLAMPAITAWPTSFQIDNINLENMPPYYPDPLYDEFMGRQPTLQWLDSDFSSLGDNVWARTGQYMTPP</sequence>
<dbReference type="Pfam" id="PF00172">
    <property type="entry name" value="Zn_clus"/>
    <property type="match status" value="1"/>
</dbReference>
<evidence type="ECO:0000256" key="1">
    <source>
        <dbReference type="ARBA" id="ARBA00022723"/>
    </source>
</evidence>
<dbReference type="OrthoDB" id="103819at2759"/>
<dbReference type="SUPFAM" id="SSF57701">
    <property type="entry name" value="Zn2/Cys6 DNA-binding domain"/>
    <property type="match status" value="1"/>
</dbReference>
<dbReference type="GO" id="GO:0008270">
    <property type="term" value="F:zinc ion binding"/>
    <property type="evidence" value="ECO:0007669"/>
    <property type="project" value="InterPro"/>
</dbReference>
<proteinExistence type="predicted"/>
<keyword evidence="1" id="KW-0479">Metal-binding</keyword>
<evidence type="ECO:0000259" key="4">
    <source>
        <dbReference type="PROSITE" id="PS50048"/>
    </source>
</evidence>
<feature type="compositionally biased region" description="Basic and acidic residues" evidence="3">
    <location>
        <begin position="50"/>
        <end position="72"/>
    </location>
</feature>
<evidence type="ECO:0000256" key="3">
    <source>
        <dbReference type="SAM" id="MobiDB-lite"/>
    </source>
</evidence>
<reference evidence="5 6" key="1">
    <citation type="submission" date="2016-03" db="EMBL/GenBank/DDBJ databases">
        <authorList>
            <person name="Ploux O."/>
        </authorList>
    </citation>
    <scope>NUCLEOTIDE SEQUENCE [LARGE SCALE GENOMIC DNA]</scope>
    <source>
        <strain evidence="5 6">UAMH 11012</strain>
    </source>
</reference>
<dbReference type="Gene3D" id="4.10.240.10">
    <property type="entry name" value="Zn(2)-C6 fungal-type DNA-binding domain"/>
    <property type="match status" value="1"/>
</dbReference>
<protein>
    <recommendedName>
        <fullName evidence="4">Zn(2)-C6 fungal-type domain-containing protein</fullName>
    </recommendedName>
</protein>
<dbReference type="PANTHER" id="PTHR46910:SF5">
    <property type="entry name" value="ZN(II)2CYS6 TRANSCRIPTION FACTOR (EUROFUNG)"/>
    <property type="match status" value="1"/>
</dbReference>
<dbReference type="SMART" id="SM00066">
    <property type="entry name" value="GAL4"/>
    <property type="match status" value="1"/>
</dbReference>
<dbReference type="PROSITE" id="PS00463">
    <property type="entry name" value="ZN2_CY6_FUNGAL_1"/>
    <property type="match status" value="1"/>
</dbReference>
<dbReference type="InterPro" id="IPR036864">
    <property type="entry name" value="Zn2-C6_fun-type_DNA-bd_sf"/>
</dbReference>
<dbReference type="GO" id="GO:0000981">
    <property type="term" value="F:DNA-binding transcription factor activity, RNA polymerase II-specific"/>
    <property type="evidence" value="ECO:0007669"/>
    <property type="project" value="InterPro"/>
</dbReference>
<dbReference type="EMBL" id="FJOG01000013">
    <property type="protein sequence ID" value="CZR59387.1"/>
    <property type="molecule type" value="Genomic_DNA"/>
</dbReference>
<dbReference type="InterPro" id="IPR050987">
    <property type="entry name" value="AtrR-like"/>
</dbReference>
<dbReference type="InterPro" id="IPR001138">
    <property type="entry name" value="Zn2Cys6_DnaBD"/>
</dbReference>
<dbReference type="PROSITE" id="PS50048">
    <property type="entry name" value="ZN2_CY6_FUNGAL_2"/>
    <property type="match status" value="1"/>
</dbReference>
<gene>
    <name evidence="5" type="ORF">PAC_09279</name>
</gene>
<dbReference type="CDD" id="cd12148">
    <property type="entry name" value="fungal_TF_MHR"/>
    <property type="match status" value="1"/>
</dbReference>
<keyword evidence="2" id="KW-0539">Nucleus</keyword>
<evidence type="ECO:0000313" key="6">
    <source>
        <dbReference type="Proteomes" id="UP000184330"/>
    </source>
</evidence>
<feature type="region of interest" description="Disordered" evidence="3">
    <location>
        <begin position="44"/>
        <end position="74"/>
    </location>
</feature>
<dbReference type="Proteomes" id="UP000184330">
    <property type="component" value="Unassembled WGS sequence"/>
</dbReference>
<feature type="domain" description="Zn(2)-C6 fungal-type" evidence="4">
    <location>
        <begin position="25"/>
        <end position="52"/>
    </location>
</feature>
<dbReference type="AlphaFoldDB" id="A0A1L7X317"/>
<evidence type="ECO:0000313" key="5">
    <source>
        <dbReference type="EMBL" id="CZR59387.1"/>
    </source>
</evidence>
<organism evidence="5 6">
    <name type="scientific">Phialocephala subalpina</name>
    <dbReference type="NCBI Taxonomy" id="576137"/>
    <lineage>
        <taxon>Eukaryota</taxon>
        <taxon>Fungi</taxon>
        <taxon>Dikarya</taxon>
        <taxon>Ascomycota</taxon>
        <taxon>Pezizomycotina</taxon>
        <taxon>Leotiomycetes</taxon>
        <taxon>Helotiales</taxon>
        <taxon>Mollisiaceae</taxon>
        <taxon>Phialocephala</taxon>
        <taxon>Phialocephala fortinii species complex</taxon>
    </lineage>
</organism>
<accession>A0A1L7X317</accession>
<dbReference type="CDD" id="cd00067">
    <property type="entry name" value="GAL4"/>
    <property type="match status" value="1"/>
</dbReference>
<feature type="region of interest" description="Disordered" evidence="3">
    <location>
        <begin position="103"/>
        <end position="131"/>
    </location>
</feature>
<dbReference type="Pfam" id="PF04082">
    <property type="entry name" value="Fungal_trans"/>
    <property type="match status" value="1"/>
</dbReference>
<dbReference type="InterPro" id="IPR007219">
    <property type="entry name" value="XnlR_reg_dom"/>
</dbReference>
<evidence type="ECO:0000256" key="2">
    <source>
        <dbReference type="ARBA" id="ARBA00023242"/>
    </source>
</evidence>
<dbReference type="PANTHER" id="PTHR46910">
    <property type="entry name" value="TRANSCRIPTION FACTOR PDR1"/>
    <property type="match status" value="1"/>
</dbReference>